<sequence>ERKYFDSGDYALSKAGKKEEVGQSHPSPDTIPHHLAPPNAAAPAVEAAVGAAPVGNPLLRRDQQLHQAPPQRLTKPGPINAQVGRSRLGSGPTSPLAQSARSAHPLAQDAAEEPSER</sequence>
<reference evidence="1" key="1">
    <citation type="submission" date="2022-07" db="EMBL/GenBank/DDBJ databases">
        <title>Phylogenomic reconstructions and comparative analyses of Kickxellomycotina fungi.</title>
        <authorList>
            <person name="Reynolds N.K."/>
            <person name="Stajich J.E."/>
            <person name="Barry K."/>
            <person name="Grigoriev I.V."/>
            <person name="Crous P."/>
            <person name="Smith M.E."/>
        </authorList>
    </citation>
    <scope>NUCLEOTIDE SEQUENCE</scope>
    <source>
        <strain evidence="1">CBS 109366</strain>
    </source>
</reference>
<gene>
    <name evidence="1" type="ORF">IWQ57_002699</name>
</gene>
<protein>
    <submittedName>
        <fullName evidence="1">Uncharacterized protein</fullName>
    </submittedName>
</protein>
<proteinExistence type="predicted"/>
<dbReference type="Proteomes" id="UP001140234">
    <property type="component" value="Unassembled WGS sequence"/>
</dbReference>
<comment type="caution">
    <text evidence="1">The sequence shown here is derived from an EMBL/GenBank/DDBJ whole genome shotgun (WGS) entry which is preliminary data.</text>
</comment>
<dbReference type="EMBL" id="JANBUJ010000747">
    <property type="protein sequence ID" value="KAJ2770354.1"/>
    <property type="molecule type" value="Genomic_DNA"/>
</dbReference>
<organism evidence="1 2">
    <name type="scientific">Coemansia nantahalensis</name>
    <dbReference type="NCBI Taxonomy" id="2789366"/>
    <lineage>
        <taxon>Eukaryota</taxon>
        <taxon>Fungi</taxon>
        <taxon>Fungi incertae sedis</taxon>
        <taxon>Zoopagomycota</taxon>
        <taxon>Kickxellomycotina</taxon>
        <taxon>Kickxellomycetes</taxon>
        <taxon>Kickxellales</taxon>
        <taxon>Kickxellaceae</taxon>
        <taxon>Coemansia</taxon>
    </lineage>
</organism>
<accession>A0ACC1JZI7</accession>
<name>A0ACC1JZI7_9FUNG</name>
<keyword evidence="2" id="KW-1185">Reference proteome</keyword>
<evidence type="ECO:0000313" key="1">
    <source>
        <dbReference type="EMBL" id="KAJ2770354.1"/>
    </source>
</evidence>
<evidence type="ECO:0000313" key="2">
    <source>
        <dbReference type="Proteomes" id="UP001140234"/>
    </source>
</evidence>
<feature type="non-terminal residue" evidence="1">
    <location>
        <position position="1"/>
    </location>
</feature>